<organism evidence="9 10">
    <name type="scientific">Fusarium torreyae</name>
    <dbReference type="NCBI Taxonomy" id="1237075"/>
    <lineage>
        <taxon>Eukaryota</taxon>
        <taxon>Fungi</taxon>
        <taxon>Dikarya</taxon>
        <taxon>Ascomycota</taxon>
        <taxon>Pezizomycotina</taxon>
        <taxon>Sordariomycetes</taxon>
        <taxon>Hypocreomycetidae</taxon>
        <taxon>Hypocreales</taxon>
        <taxon>Nectriaceae</taxon>
        <taxon>Fusarium</taxon>
    </lineage>
</organism>
<keyword evidence="6" id="KW-0539">Nucleus</keyword>
<gene>
    <name evidence="9" type="ORF">NW762_014612</name>
</gene>
<dbReference type="CDD" id="cd12148">
    <property type="entry name" value="fungal_TF_MHR"/>
    <property type="match status" value="1"/>
</dbReference>
<dbReference type="PANTHER" id="PTHR31313">
    <property type="entry name" value="TY1 ENHANCER ACTIVATOR"/>
    <property type="match status" value="1"/>
</dbReference>
<feature type="region of interest" description="Disordered" evidence="7">
    <location>
        <begin position="1"/>
        <end position="72"/>
    </location>
</feature>
<evidence type="ECO:0000256" key="5">
    <source>
        <dbReference type="ARBA" id="ARBA00023163"/>
    </source>
</evidence>
<evidence type="ECO:0000256" key="2">
    <source>
        <dbReference type="ARBA" id="ARBA00022833"/>
    </source>
</evidence>
<evidence type="ECO:0000313" key="9">
    <source>
        <dbReference type="EMBL" id="KAJ4243999.1"/>
    </source>
</evidence>
<sequence>MSINRLSSRDGGDSGSSLTRMVDNSSSQYPRSVSVTTVPDSPKMPSAQSPSFYGATSHPHVTSPGEESHSSVCDELDGVNIDLDPASPQLRDHLLQSFFKYQTLWVDIVHKDTFQKHQAAQVSSWWYSTFLENAMLACATRLSTSRSVRAVGSKYCELAKTETSNAMSDPTPANLQGFLLLSEYEVTRGNDRPGWMFCGVACRMLSDLGLHELASTVGSAKATRVPNNESGLAYALLSACIVYEGVWTLYLGRPSCIPKSILSVAASRCQANRESDAPWLNAWVGLCVPMAEISQVLNDKSIADSQRIALLPQLISDMEEWSEKLPPGLAYKENSLTGMDPAGYGLHTQYCKVQILVRRALARKIKAGKRRHSEISVDEDTRGSSDDSQAMIYQYALRTARLVVTYREAFGLEKIPSIMLDNAVVAATALIQHADSEYTSDSTQKTAVWLRQLLKSLELVQPHFPIVGRMLESLKNISGHDPAPGVVAPAASSVTAPASEPRVNPRLSTDIVPVSSFLENIPNLSNFPNPDTAWENFDLDRALEDFSAGRFGDPTLSIVVGTI</sequence>
<keyword evidence="5" id="KW-0804">Transcription</keyword>
<keyword evidence="3" id="KW-0805">Transcription regulation</keyword>
<dbReference type="Proteomes" id="UP001152049">
    <property type="component" value="Unassembled WGS sequence"/>
</dbReference>
<evidence type="ECO:0000256" key="6">
    <source>
        <dbReference type="ARBA" id="ARBA00023242"/>
    </source>
</evidence>
<evidence type="ECO:0000256" key="4">
    <source>
        <dbReference type="ARBA" id="ARBA00023125"/>
    </source>
</evidence>
<dbReference type="OrthoDB" id="2154091at2759"/>
<dbReference type="GO" id="GO:0003677">
    <property type="term" value="F:DNA binding"/>
    <property type="evidence" value="ECO:0007669"/>
    <property type="project" value="UniProtKB-KW"/>
</dbReference>
<dbReference type="GO" id="GO:0008270">
    <property type="term" value="F:zinc ion binding"/>
    <property type="evidence" value="ECO:0007669"/>
    <property type="project" value="InterPro"/>
</dbReference>
<keyword evidence="4" id="KW-0238">DNA-binding</keyword>
<feature type="domain" description="Xylanolytic transcriptional activator regulatory" evidence="8">
    <location>
        <begin position="95"/>
        <end position="262"/>
    </location>
</feature>
<feature type="compositionally biased region" description="Polar residues" evidence="7">
    <location>
        <begin position="22"/>
        <end position="39"/>
    </location>
</feature>
<dbReference type="Pfam" id="PF04082">
    <property type="entry name" value="Fungal_trans"/>
    <property type="match status" value="1"/>
</dbReference>
<keyword evidence="10" id="KW-1185">Reference proteome</keyword>
<dbReference type="InterPro" id="IPR007219">
    <property type="entry name" value="XnlR_reg_dom"/>
</dbReference>
<evidence type="ECO:0000256" key="3">
    <source>
        <dbReference type="ARBA" id="ARBA00023015"/>
    </source>
</evidence>
<keyword evidence="1" id="KW-0479">Metal-binding</keyword>
<reference evidence="9" key="1">
    <citation type="submission" date="2022-09" db="EMBL/GenBank/DDBJ databases">
        <title>Fusarium specimens isolated from Avocado Roots.</title>
        <authorList>
            <person name="Stajich J."/>
            <person name="Roper C."/>
            <person name="Heimlech-Rivalta G."/>
        </authorList>
    </citation>
    <scope>NUCLEOTIDE SEQUENCE</scope>
    <source>
        <strain evidence="9">CF00136</strain>
    </source>
</reference>
<evidence type="ECO:0000256" key="7">
    <source>
        <dbReference type="SAM" id="MobiDB-lite"/>
    </source>
</evidence>
<dbReference type="EMBL" id="JAOQAZ010000053">
    <property type="protein sequence ID" value="KAJ4243999.1"/>
    <property type="molecule type" value="Genomic_DNA"/>
</dbReference>
<comment type="caution">
    <text evidence="9">The sequence shown here is derived from an EMBL/GenBank/DDBJ whole genome shotgun (WGS) entry which is preliminary data.</text>
</comment>
<dbReference type="InterPro" id="IPR051615">
    <property type="entry name" value="Transcr_Regulatory_Elem"/>
</dbReference>
<evidence type="ECO:0000313" key="10">
    <source>
        <dbReference type="Proteomes" id="UP001152049"/>
    </source>
</evidence>
<dbReference type="PANTHER" id="PTHR31313:SF81">
    <property type="entry name" value="TY1 ENHANCER ACTIVATOR"/>
    <property type="match status" value="1"/>
</dbReference>
<evidence type="ECO:0000259" key="8">
    <source>
        <dbReference type="Pfam" id="PF04082"/>
    </source>
</evidence>
<proteinExistence type="predicted"/>
<name>A0A9W8V7K6_9HYPO</name>
<dbReference type="AlphaFoldDB" id="A0A9W8V7K6"/>
<evidence type="ECO:0000256" key="1">
    <source>
        <dbReference type="ARBA" id="ARBA00022723"/>
    </source>
</evidence>
<keyword evidence="2" id="KW-0862">Zinc</keyword>
<protein>
    <recommendedName>
        <fullName evidence="8">Xylanolytic transcriptional activator regulatory domain-containing protein</fullName>
    </recommendedName>
</protein>
<dbReference type="GO" id="GO:0006351">
    <property type="term" value="P:DNA-templated transcription"/>
    <property type="evidence" value="ECO:0007669"/>
    <property type="project" value="InterPro"/>
</dbReference>
<accession>A0A9W8V7K6</accession>